<dbReference type="EMBL" id="CACVKT020004159">
    <property type="protein sequence ID" value="CAC5388385.1"/>
    <property type="molecule type" value="Genomic_DNA"/>
</dbReference>
<reference evidence="3 4" key="1">
    <citation type="submission" date="2020-06" db="EMBL/GenBank/DDBJ databases">
        <authorList>
            <person name="Li R."/>
            <person name="Bekaert M."/>
        </authorList>
    </citation>
    <scope>NUCLEOTIDE SEQUENCE [LARGE SCALE GENOMIC DNA]</scope>
    <source>
        <strain evidence="4">wild</strain>
    </source>
</reference>
<gene>
    <name evidence="3" type="ORF">MCOR_23652</name>
</gene>
<keyword evidence="4" id="KW-1185">Reference proteome</keyword>
<protein>
    <submittedName>
        <fullName evidence="3">Uncharacterized protein</fullName>
    </submittedName>
</protein>
<evidence type="ECO:0000256" key="1">
    <source>
        <dbReference type="ARBA" id="ARBA00007238"/>
    </source>
</evidence>
<dbReference type="AlphaFoldDB" id="A0A6J8BWE3"/>
<evidence type="ECO:0000313" key="4">
    <source>
        <dbReference type="Proteomes" id="UP000507470"/>
    </source>
</evidence>
<name>A0A6J8BWE3_MYTCO</name>
<accession>A0A6J8BWE3</accession>
<dbReference type="GO" id="GO:0003824">
    <property type="term" value="F:catalytic activity"/>
    <property type="evidence" value="ECO:0007669"/>
    <property type="project" value="InterPro"/>
</dbReference>
<dbReference type="Gene3D" id="1.20.200.10">
    <property type="entry name" value="Fumarase/aspartase (Central domain)"/>
    <property type="match status" value="1"/>
</dbReference>
<proteinExistence type="inferred from homology"/>
<sequence>MHNQSINSMALVSARIKAEVTEILQMMTDNLLLLTVQGVDLRHIRNLVLKEIDMLVQEYPDKESTLNKILCYELLFSSEKMAAKVADTRPVEEQLGVKQQISDKMSALYRLACNGGIDASKQMGKEEALTATSKEIQALKKQVNVIEKVVAKSLLMTGGKMVGDIDMQGHSITNLPLSITANEPVTKGWYAKNLQDLVKNFTDRVNDLEKEIKGGRSRRELDAIAKEDKTLDSIKTTLENRVG</sequence>
<keyword evidence="2" id="KW-0175">Coiled coil</keyword>
<comment type="similarity">
    <text evidence="1">Belongs to the PAL/histidase family.</text>
</comment>
<organism evidence="3 4">
    <name type="scientific">Mytilus coruscus</name>
    <name type="common">Sea mussel</name>
    <dbReference type="NCBI Taxonomy" id="42192"/>
    <lineage>
        <taxon>Eukaryota</taxon>
        <taxon>Metazoa</taxon>
        <taxon>Spiralia</taxon>
        <taxon>Lophotrochozoa</taxon>
        <taxon>Mollusca</taxon>
        <taxon>Bivalvia</taxon>
        <taxon>Autobranchia</taxon>
        <taxon>Pteriomorphia</taxon>
        <taxon>Mytilida</taxon>
        <taxon>Mytiloidea</taxon>
        <taxon>Mytilidae</taxon>
        <taxon>Mytilinae</taxon>
        <taxon>Mytilus</taxon>
    </lineage>
</organism>
<feature type="coiled-coil region" evidence="2">
    <location>
        <begin position="191"/>
        <end position="218"/>
    </location>
</feature>
<dbReference type="Proteomes" id="UP000507470">
    <property type="component" value="Unassembled WGS sequence"/>
</dbReference>
<evidence type="ECO:0000256" key="2">
    <source>
        <dbReference type="SAM" id="Coils"/>
    </source>
</evidence>
<dbReference type="Gene3D" id="1.10.274.20">
    <property type="entry name" value="Phenylalanine ammonia-lyase 1, domain 3"/>
    <property type="match status" value="1"/>
</dbReference>
<dbReference type="InterPro" id="IPR008948">
    <property type="entry name" value="L-Aspartase-like"/>
</dbReference>
<evidence type="ECO:0000313" key="3">
    <source>
        <dbReference type="EMBL" id="CAC5388385.1"/>
    </source>
</evidence>
<dbReference type="SUPFAM" id="SSF48557">
    <property type="entry name" value="L-aspartase-like"/>
    <property type="match status" value="1"/>
</dbReference>
<dbReference type="InterPro" id="IPR023144">
    <property type="entry name" value="Phe_NH3-lyase_shielding_dom_sf"/>
</dbReference>